<protein>
    <submittedName>
        <fullName evidence="1">Uncharacterized protein</fullName>
    </submittedName>
</protein>
<evidence type="ECO:0000313" key="2">
    <source>
        <dbReference type="Proteomes" id="UP000184465"/>
    </source>
</evidence>
<reference evidence="1 2" key="1">
    <citation type="submission" date="2016-11" db="EMBL/GenBank/DDBJ databases">
        <authorList>
            <person name="Jaros S."/>
            <person name="Januszkiewicz K."/>
            <person name="Wedrychowicz H."/>
        </authorList>
    </citation>
    <scope>NUCLEOTIDE SEQUENCE [LARGE SCALE GENOMIC DNA]</scope>
    <source>
        <strain evidence="1 2">DSM 15212</strain>
    </source>
</reference>
<accession>A0A1M6PEP6</accession>
<keyword evidence="2" id="KW-1185">Reference proteome</keyword>
<dbReference type="AlphaFoldDB" id="A0A1M6PEP6"/>
<evidence type="ECO:0000313" key="1">
    <source>
        <dbReference type="EMBL" id="SHK06370.1"/>
    </source>
</evidence>
<dbReference type="EMBL" id="FRAG01000023">
    <property type="protein sequence ID" value="SHK06370.1"/>
    <property type="molecule type" value="Genomic_DNA"/>
</dbReference>
<proteinExistence type="predicted"/>
<organism evidence="1 2">
    <name type="scientific">Paramaledivibacter caminithermalis (strain DSM 15212 / CIP 107654 / DViRD3)</name>
    <name type="common">Clostridium caminithermale</name>
    <dbReference type="NCBI Taxonomy" id="1121301"/>
    <lineage>
        <taxon>Bacteria</taxon>
        <taxon>Bacillati</taxon>
        <taxon>Bacillota</taxon>
        <taxon>Clostridia</taxon>
        <taxon>Peptostreptococcales</taxon>
        <taxon>Caminicellaceae</taxon>
        <taxon>Paramaledivibacter</taxon>
    </lineage>
</organism>
<dbReference type="Proteomes" id="UP000184465">
    <property type="component" value="Unassembled WGS sequence"/>
</dbReference>
<sequence length="39" mass="4893">MIKMKKIKQIFQDHWEGFVKIYKPRIRKNVLREVNLNYS</sequence>
<gene>
    <name evidence="1" type="ORF">SAMN02745912_02137</name>
</gene>
<dbReference type="STRING" id="1121301.SAMN02745912_02137"/>
<name>A0A1M6PEP6_PARC5</name>